<dbReference type="InterPro" id="IPR013113">
    <property type="entry name" value="SIP_FAD-bd"/>
</dbReference>
<dbReference type="Gene3D" id="3.40.50.80">
    <property type="entry name" value="Nucleotide-binding domain of ferredoxin-NADP reductase (FNR) module"/>
    <property type="match status" value="1"/>
</dbReference>
<dbReference type="EMBL" id="CP154795">
    <property type="protein sequence ID" value="XAN06663.1"/>
    <property type="molecule type" value="Genomic_DNA"/>
</dbReference>
<dbReference type="RefSeq" id="WP_425308094.1">
    <property type="nucleotide sequence ID" value="NZ_CP154795.1"/>
</dbReference>
<protein>
    <submittedName>
        <fullName evidence="2">Siderophore-interacting protein</fullName>
    </submittedName>
</protein>
<dbReference type="Proteomes" id="UP001442841">
    <property type="component" value="Chromosome"/>
</dbReference>
<dbReference type="Gene3D" id="2.40.30.10">
    <property type="entry name" value="Translation factors"/>
    <property type="match status" value="1"/>
</dbReference>
<reference evidence="2 3" key="1">
    <citation type="submission" date="2024-04" db="EMBL/GenBank/DDBJ databases">
        <title>Isolation of an actinomycete strain from pig manure.</title>
        <authorList>
            <person name="Gong T."/>
            <person name="Yu Z."/>
            <person name="An M."/>
            <person name="Wei C."/>
            <person name="Yang W."/>
            <person name="Liu L."/>
        </authorList>
    </citation>
    <scope>NUCLEOTIDE SEQUENCE [LARGE SCALE GENOMIC DNA]</scope>
    <source>
        <strain evidence="2 3">ZF39</strain>
    </source>
</reference>
<dbReference type="InterPro" id="IPR017938">
    <property type="entry name" value="Riboflavin_synthase-like_b-brl"/>
</dbReference>
<evidence type="ECO:0000259" key="1">
    <source>
        <dbReference type="PROSITE" id="PS51384"/>
    </source>
</evidence>
<dbReference type="InterPro" id="IPR039261">
    <property type="entry name" value="FNR_nucleotide-bd"/>
</dbReference>
<dbReference type="InterPro" id="IPR007037">
    <property type="entry name" value="SIP_rossman_dom"/>
</dbReference>
<dbReference type="PROSITE" id="PS51384">
    <property type="entry name" value="FAD_FR"/>
    <property type="match status" value="1"/>
</dbReference>
<proteinExistence type="predicted"/>
<dbReference type="PANTHER" id="PTHR30157:SF0">
    <property type="entry name" value="NADPH-DEPENDENT FERRIC-CHELATE REDUCTASE"/>
    <property type="match status" value="1"/>
</dbReference>
<dbReference type="SUPFAM" id="SSF63380">
    <property type="entry name" value="Riboflavin synthase domain-like"/>
    <property type="match status" value="1"/>
</dbReference>
<gene>
    <name evidence="2" type="ORF">AADG42_04855</name>
</gene>
<dbReference type="Pfam" id="PF08021">
    <property type="entry name" value="FAD_binding_9"/>
    <property type="match status" value="1"/>
</dbReference>
<evidence type="ECO:0000313" key="3">
    <source>
        <dbReference type="Proteomes" id="UP001442841"/>
    </source>
</evidence>
<name>A0ABZ3FPC2_9ACTN</name>
<dbReference type="PANTHER" id="PTHR30157">
    <property type="entry name" value="FERRIC REDUCTASE, NADPH-DEPENDENT"/>
    <property type="match status" value="1"/>
</dbReference>
<organism evidence="2 3">
    <name type="scientific">Ammonicoccus fulvus</name>
    <dbReference type="NCBI Taxonomy" id="3138240"/>
    <lineage>
        <taxon>Bacteria</taxon>
        <taxon>Bacillati</taxon>
        <taxon>Actinomycetota</taxon>
        <taxon>Actinomycetes</taxon>
        <taxon>Propionibacteriales</taxon>
        <taxon>Propionibacteriaceae</taxon>
        <taxon>Ammonicoccus</taxon>
    </lineage>
</organism>
<dbReference type="InterPro" id="IPR017927">
    <property type="entry name" value="FAD-bd_FR_type"/>
</dbReference>
<keyword evidence="3" id="KW-1185">Reference proteome</keyword>
<dbReference type="CDD" id="cd06193">
    <property type="entry name" value="siderophore_interacting"/>
    <property type="match status" value="1"/>
</dbReference>
<feature type="domain" description="FAD-binding FR-type" evidence="1">
    <location>
        <begin position="5"/>
        <end position="128"/>
    </location>
</feature>
<evidence type="ECO:0000313" key="2">
    <source>
        <dbReference type="EMBL" id="XAN06663.1"/>
    </source>
</evidence>
<accession>A0ABZ3FPC2</accession>
<dbReference type="Pfam" id="PF04954">
    <property type="entry name" value="SIP"/>
    <property type="match status" value="1"/>
</dbReference>
<dbReference type="InterPro" id="IPR039374">
    <property type="entry name" value="SIP_fam"/>
</dbReference>
<sequence>MNQRRVPKSAVVRHVEWLTPEVVRVVAALDDPASMPALTKTDHYVKILFSGGAYAWPFDPEDIRANRPREEWPVTRTYTVRSWVLEANELVLDFVVHGDEGIAGPWAAAVEPGTEFGFMGPGGAWAPDPDADVHLFVGDESAHPAIAAGLGALPESARALVFLEAANAEGHQPLPDHPRAEVTWVHREHDGTTLAETVRAMPWPGGRVVAFIHGNAETVRDLRRYLFVERGMPKSDASISGYWRPGQNEDGWQAGKKDFVAGMEAEEQQLASRR</sequence>